<reference evidence="7 8" key="1">
    <citation type="journal article" date="2015" name="Nat. Commun.">
        <title>Outbred genome sequencing and CRISPR/Cas9 gene editing in butterflies.</title>
        <authorList>
            <person name="Li X."/>
            <person name="Fan D."/>
            <person name="Zhang W."/>
            <person name="Liu G."/>
            <person name="Zhang L."/>
            <person name="Zhao L."/>
            <person name="Fang X."/>
            <person name="Chen L."/>
            <person name="Dong Y."/>
            <person name="Chen Y."/>
            <person name="Ding Y."/>
            <person name="Zhao R."/>
            <person name="Feng M."/>
            <person name="Zhu Y."/>
            <person name="Feng Y."/>
            <person name="Jiang X."/>
            <person name="Zhu D."/>
            <person name="Xiang H."/>
            <person name="Feng X."/>
            <person name="Li S."/>
            <person name="Wang J."/>
            <person name="Zhang G."/>
            <person name="Kronforst M.R."/>
            <person name="Wang W."/>
        </authorList>
    </citation>
    <scope>NUCLEOTIDE SEQUENCE [LARGE SCALE GENOMIC DNA]</scope>
    <source>
        <strain evidence="7">Ya'a_city_454_Pm</strain>
        <tissue evidence="7">Whole body</tissue>
    </source>
</reference>
<evidence type="ECO:0000256" key="4">
    <source>
        <dbReference type="ARBA" id="ARBA00041766"/>
    </source>
</evidence>
<dbReference type="InterPro" id="IPR001926">
    <property type="entry name" value="TrpB-like_PALP"/>
</dbReference>
<evidence type="ECO:0000259" key="6">
    <source>
        <dbReference type="Pfam" id="PF00291"/>
    </source>
</evidence>
<organism evidence="7 8">
    <name type="scientific">Papilio machaon</name>
    <name type="common">Old World swallowtail butterfly</name>
    <dbReference type="NCBI Taxonomy" id="76193"/>
    <lineage>
        <taxon>Eukaryota</taxon>
        <taxon>Metazoa</taxon>
        <taxon>Ecdysozoa</taxon>
        <taxon>Arthropoda</taxon>
        <taxon>Hexapoda</taxon>
        <taxon>Insecta</taxon>
        <taxon>Pterygota</taxon>
        <taxon>Neoptera</taxon>
        <taxon>Endopterygota</taxon>
        <taxon>Lepidoptera</taxon>
        <taxon>Glossata</taxon>
        <taxon>Ditrysia</taxon>
        <taxon>Papilionoidea</taxon>
        <taxon>Papilionidae</taxon>
        <taxon>Papilioninae</taxon>
        <taxon>Papilio</taxon>
    </lineage>
</organism>
<dbReference type="InterPro" id="IPR036052">
    <property type="entry name" value="TrpB-like_PALP_sf"/>
</dbReference>
<evidence type="ECO:0000256" key="5">
    <source>
        <dbReference type="ARBA" id="ARBA00042605"/>
    </source>
</evidence>
<feature type="non-terminal residue" evidence="7">
    <location>
        <position position="1"/>
    </location>
</feature>
<proteinExistence type="predicted"/>
<dbReference type="Proteomes" id="UP000053240">
    <property type="component" value="Unassembled WGS sequence"/>
</dbReference>
<dbReference type="InterPro" id="IPR050147">
    <property type="entry name" value="Ser/Thr_Dehydratase"/>
</dbReference>
<protein>
    <recommendedName>
        <fullName evidence="4">L-serine deaminase</fullName>
    </recommendedName>
    <alternativeName>
        <fullName evidence="5">L-threonine dehydratase</fullName>
    </alternativeName>
</protein>
<accession>A0A194RLF8</accession>
<dbReference type="Pfam" id="PF00291">
    <property type="entry name" value="PALP"/>
    <property type="match status" value="1"/>
</dbReference>
<dbReference type="InParanoid" id="A0A194RLF8"/>
<keyword evidence="2" id="KW-0663">Pyridoxal phosphate</keyword>
<dbReference type="PANTHER" id="PTHR48078:SF19">
    <property type="entry name" value="ACT DOMAIN-CONTAINING PROTEIN"/>
    <property type="match status" value="1"/>
</dbReference>
<evidence type="ECO:0000313" key="8">
    <source>
        <dbReference type="Proteomes" id="UP000053240"/>
    </source>
</evidence>
<keyword evidence="3" id="KW-0456">Lyase</keyword>
<keyword evidence="8" id="KW-1185">Reference proteome</keyword>
<dbReference type="SUPFAM" id="SSF53686">
    <property type="entry name" value="Tryptophan synthase beta subunit-like PLP-dependent enzymes"/>
    <property type="match status" value="1"/>
</dbReference>
<dbReference type="Gene3D" id="3.40.50.1100">
    <property type="match status" value="2"/>
</dbReference>
<dbReference type="EMBL" id="KQ460045">
    <property type="protein sequence ID" value="KPJ18254.1"/>
    <property type="molecule type" value="Genomic_DNA"/>
</dbReference>
<evidence type="ECO:0000256" key="3">
    <source>
        <dbReference type="ARBA" id="ARBA00023239"/>
    </source>
</evidence>
<dbReference type="GO" id="GO:0004794">
    <property type="term" value="F:threonine deaminase activity"/>
    <property type="evidence" value="ECO:0007669"/>
    <property type="project" value="TreeGrafter"/>
</dbReference>
<dbReference type="GO" id="GO:0003941">
    <property type="term" value="F:L-serine ammonia-lyase activity"/>
    <property type="evidence" value="ECO:0007669"/>
    <property type="project" value="TreeGrafter"/>
</dbReference>
<evidence type="ECO:0000313" key="7">
    <source>
        <dbReference type="EMBL" id="KPJ18254.1"/>
    </source>
</evidence>
<dbReference type="PANTHER" id="PTHR48078">
    <property type="entry name" value="THREONINE DEHYDRATASE, MITOCHONDRIAL-RELATED"/>
    <property type="match status" value="1"/>
</dbReference>
<dbReference type="GO" id="GO:0009097">
    <property type="term" value="P:isoleucine biosynthetic process"/>
    <property type="evidence" value="ECO:0007669"/>
    <property type="project" value="TreeGrafter"/>
</dbReference>
<sequence length="534" mass="57701">HILSFTEIKQAAERIEDGIIHTPLCEAKMSKCMDYEIYLKCENLQYTGSCAERGIRNLFVSRHAEVTTCGVIVPSIGNLAIAAAYHGEALGIQVTVVLPDRTPPGLAQRCSELNADVVICGETLEDATNYAKKVHMETGQLLISPDDPAVMAGLGTVGMEIITQLPEADAVIVPVGSGGLLASVLVACSKLKCSCLVYGAECAKVPKMLKACQAGHPVAVPVVPNLAEGLNTSIVGRNAFATVKGRLDRVLEVDEIYIARATITVLERERLVADGAGACALAAIMQGLVPELRGKRTVCIIAGGNIDASRLARTIHRGLSAWGRLLRFAVPMGDNRTGLENLAKVISDEHAVLKSLVTEQMWVQSDVGTTWVNAVVETANEEHSDNFKDRIRIPKGVNIKLKALLILTLSSIDLSQNDIVCIIAGGNIDASRLARTIHRGLSAWGRLLRFAVPMGDNRTGLENLAKVISDEHAVLKSLVTEQMWVQSDVGTTWVNAVVETANEEHSDNFKDRIRYLYPSARFAVIEVNDKKCSR</sequence>
<evidence type="ECO:0000256" key="2">
    <source>
        <dbReference type="ARBA" id="ARBA00022898"/>
    </source>
</evidence>
<evidence type="ECO:0000256" key="1">
    <source>
        <dbReference type="ARBA" id="ARBA00001933"/>
    </source>
</evidence>
<dbReference type="CDD" id="cd01562">
    <property type="entry name" value="Thr-dehyd"/>
    <property type="match status" value="1"/>
</dbReference>
<feature type="domain" description="Tryptophan synthase beta chain-like PALP" evidence="6">
    <location>
        <begin position="15"/>
        <end position="302"/>
    </location>
</feature>
<dbReference type="STRING" id="76193.A0A194RLF8"/>
<name>A0A194RLF8_PAPMA</name>
<gene>
    <name evidence="7" type="ORF">RR48_12102</name>
</gene>
<dbReference type="GO" id="GO:0006567">
    <property type="term" value="P:L-threonine catabolic process"/>
    <property type="evidence" value="ECO:0007669"/>
    <property type="project" value="TreeGrafter"/>
</dbReference>
<dbReference type="AlphaFoldDB" id="A0A194RLF8"/>
<dbReference type="GO" id="GO:0006565">
    <property type="term" value="P:L-serine catabolic process"/>
    <property type="evidence" value="ECO:0007669"/>
    <property type="project" value="TreeGrafter"/>
</dbReference>
<comment type="cofactor">
    <cofactor evidence="1">
        <name>pyridoxal 5'-phosphate</name>
        <dbReference type="ChEBI" id="CHEBI:597326"/>
    </cofactor>
</comment>